<dbReference type="Proteomes" id="UP000288623">
    <property type="component" value="Unassembled WGS sequence"/>
</dbReference>
<proteinExistence type="predicted"/>
<evidence type="ECO:0000313" key="1">
    <source>
        <dbReference type="EMBL" id="RUS51957.1"/>
    </source>
</evidence>
<reference evidence="1 2" key="1">
    <citation type="submission" date="2014-11" db="EMBL/GenBank/DDBJ databases">
        <title>Genome sequence and analysis of novel Kurthia sp.</title>
        <authorList>
            <person name="Lawson J.N."/>
            <person name="Gonzalez J.E."/>
            <person name="Rinauldi L."/>
            <person name="Xuan Z."/>
            <person name="Firman A."/>
            <person name="Shaddox L."/>
            <person name="Trudeau A."/>
            <person name="Shah S."/>
            <person name="Reiman D."/>
        </authorList>
    </citation>
    <scope>NUCLEOTIDE SEQUENCE [LARGE SCALE GENOMIC DNA]</scope>
    <source>
        <strain evidence="1 2">3B1D</strain>
    </source>
</reference>
<dbReference type="AlphaFoldDB" id="A0A433RPS8"/>
<keyword evidence="2" id="KW-1185">Reference proteome</keyword>
<sequence>MIQTAQLTEMPLAGMYEEKVYEGPHENDTWTWVKFEDEFYHDTYGQFRGKPVATALSPNNDYCYVLTDILLYEINRQNPDSYAICDYYSFGGTMRDITLTPEGTLLIASYYQIYILEKPLCDIEGEVYNVVQSISSTLNGEVDYIQFKHWDKHILHIEAVNFYSSEKKVFLTYDAETKMLAYVLMPKREDNL</sequence>
<gene>
    <name evidence="1" type="ORF">QI30_18360</name>
</gene>
<protein>
    <submittedName>
        <fullName evidence="1">Uncharacterized protein</fullName>
    </submittedName>
</protein>
<dbReference type="RefSeq" id="WP_126992048.1">
    <property type="nucleotide sequence ID" value="NZ_JTFC01000044.1"/>
</dbReference>
<organism evidence="1 2">
    <name type="scientific">Candidatus Kurthia intestinigallinarum</name>
    <dbReference type="NCBI Taxonomy" id="1562256"/>
    <lineage>
        <taxon>Bacteria</taxon>
        <taxon>Bacillati</taxon>
        <taxon>Bacillota</taxon>
        <taxon>Bacilli</taxon>
        <taxon>Bacillales</taxon>
        <taxon>Caryophanaceae</taxon>
        <taxon>Kurthia</taxon>
    </lineage>
</organism>
<dbReference type="OrthoDB" id="2082687at2"/>
<name>A0A433RPS8_9BACL</name>
<dbReference type="EMBL" id="JTFC01000044">
    <property type="protein sequence ID" value="RUS51957.1"/>
    <property type="molecule type" value="Genomic_DNA"/>
</dbReference>
<accession>A0A433RPS8</accession>
<evidence type="ECO:0000313" key="2">
    <source>
        <dbReference type="Proteomes" id="UP000288623"/>
    </source>
</evidence>
<comment type="caution">
    <text evidence="1">The sequence shown here is derived from an EMBL/GenBank/DDBJ whole genome shotgun (WGS) entry which is preliminary data.</text>
</comment>